<sequence>MPRALDSQLGQVAIWTFLGVIALIILSYLYKFLCWIIPGPRNQKQLNLKDRTVLITGASSGVGRNLAREFYLKGAKLILLSRDTQKLHELCEELETCGKESGWKNPNKPEYNRLDLEDFREKTENEILEELRAICTLAKDGKTIDVLVNNAGMMSYGSFKESPLVVVRRVMEVNFFGQVSLTKALLDHIPDDGAIVNLGSILGRVALPYQGVYSASKHAFQAYFDSLRGEERPQLQILNISAGYINTSLGSNALNVNGKPSGKQDPLLTKGYSPEFAAKAIVSAVEDRETELLLAPFIPKLLLSLRIFTPNLMWWILCQRSNQEDVNKGK</sequence>
<dbReference type="InterPro" id="IPR036291">
    <property type="entry name" value="NAD(P)-bd_dom_sf"/>
</dbReference>
<gene>
    <name evidence="5" type="ORF">DdX_06007</name>
</gene>
<dbReference type="InterPro" id="IPR002347">
    <property type="entry name" value="SDR_fam"/>
</dbReference>
<proteinExistence type="inferred from homology"/>
<name>A0AAD4NBN3_9BILA</name>
<keyword evidence="2" id="KW-0560">Oxidoreductase</keyword>
<comment type="similarity">
    <text evidence="1 3">Belongs to the short-chain dehydrogenases/reductases (SDR) family.</text>
</comment>
<dbReference type="Proteomes" id="UP001201812">
    <property type="component" value="Unassembled WGS sequence"/>
</dbReference>
<dbReference type="GO" id="GO:0016491">
    <property type="term" value="F:oxidoreductase activity"/>
    <property type="evidence" value="ECO:0007669"/>
    <property type="project" value="UniProtKB-KW"/>
</dbReference>
<dbReference type="PANTHER" id="PTHR44196:SF1">
    <property type="entry name" value="DEHYDROGENASE_REDUCTASE SDR FAMILY MEMBER 7B"/>
    <property type="match status" value="1"/>
</dbReference>
<dbReference type="SUPFAM" id="SSF51735">
    <property type="entry name" value="NAD(P)-binding Rossmann-fold domains"/>
    <property type="match status" value="1"/>
</dbReference>
<evidence type="ECO:0000313" key="5">
    <source>
        <dbReference type="EMBL" id="KAI1718894.1"/>
    </source>
</evidence>
<evidence type="ECO:0000256" key="4">
    <source>
        <dbReference type="SAM" id="Phobius"/>
    </source>
</evidence>
<dbReference type="AlphaFoldDB" id="A0AAD4NBN3"/>
<dbReference type="Gene3D" id="3.40.50.720">
    <property type="entry name" value="NAD(P)-binding Rossmann-like Domain"/>
    <property type="match status" value="1"/>
</dbReference>
<dbReference type="PRINTS" id="PR00081">
    <property type="entry name" value="GDHRDH"/>
</dbReference>
<accession>A0AAD4NBN3</accession>
<evidence type="ECO:0000313" key="6">
    <source>
        <dbReference type="Proteomes" id="UP001201812"/>
    </source>
</evidence>
<keyword evidence="4" id="KW-1133">Transmembrane helix</keyword>
<keyword evidence="4" id="KW-0472">Membrane</keyword>
<dbReference type="EMBL" id="JAKKPZ010000007">
    <property type="protein sequence ID" value="KAI1718894.1"/>
    <property type="molecule type" value="Genomic_DNA"/>
</dbReference>
<evidence type="ECO:0000256" key="3">
    <source>
        <dbReference type="RuleBase" id="RU000363"/>
    </source>
</evidence>
<feature type="transmembrane region" description="Helical" evidence="4">
    <location>
        <begin position="12"/>
        <end position="30"/>
    </location>
</feature>
<evidence type="ECO:0000256" key="2">
    <source>
        <dbReference type="ARBA" id="ARBA00023002"/>
    </source>
</evidence>
<reference evidence="5" key="1">
    <citation type="submission" date="2022-01" db="EMBL/GenBank/DDBJ databases">
        <title>Genome Sequence Resource for Two Populations of Ditylenchus destructor, the Migratory Endoparasitic Phytonematode.</title>
        <authorList>
            <person name="Zhang H."/>
            <person name="Lin R."/>
            <person name="Xie B."/>
        </authorList>
    </citation>
    <scope>NUCLEOTIDE SEQUENCE</scope>
    <source>
        <strain evidence="5">BazhouSP</strain>
    </source>
</reference>
<keyword evidence="6" id="KW-1185">Reference proteome</keyword>
<evidence type="ECO:0000256" key="1">
    <source>
        <dbReference type="ARBA" id="ARBA00006484"/>
    </source>
</evidence>
<dbReference type="Pfam" id="PF00106">
    <property type="entry name" value="adh_short"/>
    <property type="match status" value="1"/>
</dbReference>
<comment type="caution">
    <text evidence="5">The sequence shown here is derived from an EMBL/GenBank/DDBJ whole genome shotgun (WGS) entry which is preliminary data.</text>
</comment>
<dbReference type="PANTHER" id="PTHR44196">
    <property type="entry name" value="DEHYDROGENASE/REDUCTASE SDR FAMILY MEMBER 7B"/>
    <property type="match status" value="1"/>
</dbReference>
<dbReference type="GO" id="GO:0016020">
    <property type="term" value="C:membrane"/>
    <property type="evidence" value="ECO:0007669"/>
    <property type="project" value="TreeGrafter"/>
</dbReference>
<organism evidence="5 6">
    <name type="scientific">Ditylenchus destructor</name>
    <dbReference type="NCBI Taxonomy" id="166010"/>
    <lineage>
        <taxon>Eukaryota</taxon>
        <taxon>Metazoa</taxon>
        <taxon>Ecdysozoa</taxon>
        <taxon>Nematoda</taxon>
        <taxon>Chromadorea</taxon>
        <taxon>Rhabditida</taxon>
        <taxon>Tylenchina</taxon>
        <taxon>Tylenchomorpha</taxon>
        <taxon>Sphaerularioidea</taxon>
        <taxon>Anguinidae</taxon>
        <taxon>Anguininae</taxon>
        <taxon>Ditylenchus</taxon>
    </lineage>
</organism>
<keyword evidence="4" id="KW-0812">Transmembrane</keyword>
<dbReference type="PRINTS" id="PR00080">
    <property type="entry name" value="SDRFAMILY"/>
</dbReference>
<protein>
    <submittedName>
        <fullName evidence="5">Short chain dehydrogenase domain-containing protein</fullName>
    </submittedName>
</protein>